<name>A0ABW4PSF0_9ACTN</name>
<feature type="region of interest" description="Disordered" evidence="5">
    <location>
        <begin position="321"/>
        <end position="487"/>
    </location>
</feature>
<evidence type="ECO:0000256" key="5">
    <source>
        <dbReference type="SAM" id="MobiDB-lite"/>
    </source>
</evidence>
<dbReference type="InterPro" id="IPR038637">
    <property type="entry name" value="NPCBM_sf"/>
</dbReference>
<feature type="compositionally biased region" description="Pro residues" evidence="5">
    <location>
        <begin position="383"/>
        <end position="399"/>
    </location>
</feature>
<dbReference type="Pfam" id="PF04542">
    <property type="entry name" value="Sigma70_r2"/>
    <property type="match status" value="1"/>
</dbReference>
<dbReference type="SUPFAM" id="SSF49785">
    <property type="entry name" value="Galactose-binding domain-like"/>
    <property type="match status" value="1"/>
</dbReference>
<dbReference type="Pfam" id="PF08305">
    <property type="entry name" value="NPCBM"/>
    <property type="match status" value="1"/>
</dbReference>
<dbReference type="PANTHER" id="PTHR43133:SF8">
    <property type="entry name" value="RNA POLYMERASE SIGMA FACTOR HI_1459-RELATED"/>
    <property type="match status" value="1"/>
</dbReference>
<evidence type="ECO:0000313" key="7">
    <source>
        <dbReference type="EMBL" id="MFD1833137.1"/>
    </source>
</evidence>
<sequence>MSLARGGDTAAYAALRARHVAAVRRYVRHCCRDDAGADELTDEVFLRTLSSPDEDPGPDTAVRAHLLATVRRVAASWAGTAGWDSLTGEFAVFAVASGTRGGGETFESDAGVRAMWRAERSAAVRAFRSLPERWQAVLWHTVVEEEAPRVVAPLLGLTAEGTAELAQRAVEGLQQAYLQTHLALSRTGDGACAPYVDRLGTYARGGLRTRSARALHRHLDRCPDCRSAARGARDVRGRLRALLPVAVVGWGAGVYSAEAAQAAAGLAAGAAPGADAPAAGGTAAGGAAVFEGLGATAKAGVTAGVMAAAVATALTLALVGDGQRSRGPVPDSAPGSGARPSAASVSGEAGPEARGAGGVSEPRAVESGGPADAAGGEASGPRGRPPVPPHGPDAGPSPSPGAGSPRVPAPAGPHGPAGAAGADRDAGPGTGPTPTGSAPADGRTDGPAGGGDPGQGRTPPPAATVHRLDRLPRGGPADDGPAVRGGSSWLWQRPQVSIGGRERGHGVTVSARSSVTVDLGRPCTSFDALAGVDDLTALRGAVRFSVYADGARLWRSGVVRRGDEPVPVHVPLSGRRALRLVVEPDSALDVAVLADWAGARIGCG</sequence>
<keyword evidence="1" id="KW-0805">Transcription regulation</keyword>
<feature type="compositionally biased region" description="Low complexity" evidence="5">
    <location>
        <begin position="432"/>
        <end position="441"/>
    </location>
</feature>
<organism evidence="7 8">
    <name type="scientific">Streptomyces desertarenae</name>
    <dbReference type="NCBI Taxonomy" id="2666184"/>
    <lineage>
        <taxon>Bacteria</taxon>
        <taxon>Bacillati</taxon>
        <taxon>Actinomycetota</taxon>
        <taxon>Actinomycetes</taxon>
        <taxon>Kitasatosporales</taxon>
        <taxon>Streptomycetaceae</taxon>
        <taxon>Streptomyces</taxon>
    </lineage>
</organism>
<proteinExistence type="predicted"/>
<dbReference type="InterPro" id="IPR007627">
    <property type="entry name" value="RNA_pol_sigma70_r2"/>
</dbReference>
<dbReference type="SMART" id="SM00776">
    <property type="entry name" value="NPCBM"/>
    <property type="match status" value="1"/>
</dbReference>
<evidence type="ECO:0000313" key="8">
    <source>
        <dbReference type="Proteomes" id="UP001597365"/>
    </source>
</evidence>
<dbReference type="EMBL" id="JBHUFU010000026">
    <property type="protein sequence ID" value="MFD1833137.1"/>
    <property type="molecule type" value="Genomic_DNA"/>
</dbReference>
<evidence type="ECO:0000259" key="6">
    <source>
        <dbReference type="SMART" id="SM00776"/>
    </source>
</evidence>
<keyword evidence="3" id="KW-0238">DNA-binding</keyword>
<dbReference type="PANTHER" id="PTHR43133">
    <property type="entry name" value="RNA POLYMERASE ECF-TYPE SIGMA FACTO"/>
    <property type="match status" value="1"/>
</dbReference>
<keyword evidence="8" id="KW-1185">Reference proteome</keyword>
<dbReference type="InterPro" id="IPR041916">
    <property type="entry name" value="Anti_sigma_zinc_sf"/>
</dbReference>
<dbReference type="Gene3D" id="1.10.1740.10">
    <property type="match status" value="1"/>
</dbReference>
<feature type="domain" description="Glycosyl hydrolase family 98 putative carbohydrate-binding module" evidence="6">
    <location>
        <begin position="462"/>
        <end position="603"/>
    </location>
</feature>
<evidence type="ECO:0000256" key="1">
    <source>
        <dbReference type="ARBA" id="ARBA00023015"/>
    </source>
</evidence>
<dbReference type="InterPro" id="IPR008979">
    <property type="entry name" value="Galactose-bd-like_sf"/>
</dbReference>
<dbReference type="Pfam" id="PF13490">
    <property type="entry name" value="zf-HC2"/>
    <property type="match status" value="1"/>
</dbReference>
<keyword evidence="4" id="KW-0804">Transcription</keyword>
<evidence type="ECO:0000256" key="4">
    <source>
        <dbReference type="ARBA" id="ARBA00023163"/>
    </source>
</evidence>
<evidence type="ECO:0000256" key="3">
    <source>
        <dbReference type="ARBA" id="ARBA00023125"/>
    </source>
</evidence>
<dbReference type="RefSeq" id="WP_380904714.1">
    <property type="nucleotide sequence ID" value="NZ_JBHUFU010000026.1"/>
</dbReference>
<reference evidence="8" key="1">
    <citation type="journal article" date="2019" name="Int. J. Syst. Evol. Microbiol.">
        <title>The Global Catalogue of Microorganisms (GCM) 10K type strain sequencing project: providing services to taxonomists for standard genome sequencing and annotation.</title>
        <authorList>
            <consortium name="The Broad Institute Genomics Platform"/>
            <consortium name="The Broad Institute Genome Sequencing Center for Infectious Disease"/>
            <person name="Wu L."/>
            <person name="Ma J."/>
        </authorList>
    </citation>
    <scope>NUCLEOTIDE SEQUENCE [LARGE SCALE GENOMIC DNA]</scope>
    <source>
        <strain evidence="8">CGMCC 4.7455</strain>
    </source>
</reference>
<dbReference type="InterPro" id="IPR027383">
    <property type="entry name" value="Znf_put"/>
</dbReference>
<dbReference type="InterPro" id="IPR039425">
    <property type="entry name" value="RNA_pol_sigma-70-like"/>
</dbReference>
<dbReference type="Proteomes" id="UP001597365">
    <property type="component" value="Unassembled WGS sequence"/>
</dbReference>
<accession>A0ABW4PSF0</accession>
<dbReference type="Gene3D" id="1.10.10.1320">
    <property type="entry name" value="Anti-sigma factor, zinc-finger domain"/>
    <property type="match status" value="1"/>
</dbReference>
<comment type="caution">
    <text evidence="7">The sequence shown here is derived from an EMBL/GenBank/DDBJ whole genome shotgun (WGS) entry which is preliminary data.</text>
</comment>
<dbReference type="Gene3D" id="2.60.120.1060">
    <property type="entry name" value="NPCBM/NEW2 domain"/>
    <property type="match status" value="1"/>
</dbReference>
<keyword evidence="2" id="KW-0731">Sigma factor</keyword>
<dbReference type="InterPro" id="IPR013222">
    <property type="entry name" value="Glyco_hyd_98_carb-bd"/>
</dbReference>
<dbReference type="SUPFAM" id="SSF88946">
    <property type="entry name" value="Sigma2 domain of RNA polymerase sigma factors"/>
    <property type="match status" value="1"/>
</dbReference>
<gene>
    <name evidence="7" type="ORF">ACFSJS_26330</name>
</gene>
<dbReference type="InterPro" id="IPR013325">
    <property type="entry name" value="RNA_pol_sigma_r2"/>
</dbReference>
<evidence type="ECO:0000256" key="2">
    <source>
        <dbReference type="ARBA" id="ARBA00023082"/>
    </source>
</evidence>
<protein>
    <submittedName>
        <fullName evidence="7">NPCBM/NEW2 domain-containing protein</fullName>
    </submittedName>
</protein>
<feature type="compositionally biased region" description="Low complexity" evidence="5">
    <location>
        <begin position="330"/>
        <end position="354"/>
    </location>
</feature>